<gene>
    <name evidence="1" type="ORF">EGK_12979</name>
</gene>
<dbReference type="HOGENOM" id="CLU_986804_0_0_1"/>
<dbReference type="Proteomes" id="UP000013456">
    <property type="component" value="Chromosome 20"/>
</dbReference>
<dbReference type="PANTHER" id="PTHR23053">
    <property type="entry name" value="DLEC1 DELETED IN LUNG AND ESOPHAGEAL CANCER 1"/>
    <property type="match status" value="1"/>
</dbReference>
<dbReference type="AlphaFoldDB" id="F6U0F6"/>
<evidence type="ECO:0008006" key="2">
    <source>
        <dbReference type="Google" id="ProtNLM"/>
    </source>
</evidence>
<evidence type="ECO:0000313" key="1">
    <source>
        <dbReference type="EMBL" id="EHH31832.1"/>
    </source>
</evidence>
<dbReference type="InterPro" id="IPR033305">
    <property type="entry name" value="Hydin-like"/>
</dbReference>
<protein>
    <recommendedName>
        <fullName evidence="2">Hydrocephalus-inducing protein homolog</fullName>
    </recommendedName>
</protein>
<accession>F6U0F6</accession>
<dbReference type="PANTHER" id="PTHR23053:SF0">
    <property type="entry name" value="HYDROCEPHALUS-INDUCING PROTEIN HOMOLOG"/>
    <property type="match status" value="1"/>
</dbReference>
<organism evidence="1">
    <name type="scientific">Macaca mulatta</name>
    <name type="common">Rhesus macaque</name>
    <dbReference type="NCBI Taxonomy" id="9544"/>
    <lineage>
        <taxon>Eukaryota</taxon>
        <taxon>Metazoa</taxon>
        <taxon>Chordata</taxon>
        <taxon>Craniata</taxon>
        <taxon>Vertebrata</taxon>
        <taxon>Euteleostomi</taxon>
        <taxon>Mammalia</taxon>
        <taxon>Eutheria</taxon>
        <taxon>Euarchontoglires</taxon>
        <taxon>Primates</taxon>
        <taxon>Haplorrhini</taxon>
        <taxon>Catarrhini</taxon>
        <taxon>Cercopithecidae</taxon>
        <taxon>Cercopithecinae</taxon>
        <taxon>Macaca</taxon>
    </lineage>
</organism>
<dbReference type="EMBL" id="CM001272">
    <property type="protein sequence ID" value="EHH31832.1"/>
    <property type="molecule type" value="Genomic_DNA"/>
</dbReference>
<sequence>MVTPVRQVASASIKLENPLPYLVTFSTECRMPDIALPSQFVVPPNSEGTFSFEFQPLKAGETFGRLTLHNTDLGYYQYELNLKATPALPEKPVHFQTVLGSSQIILVKFINYTRQRTEYYCRTDCTDFHAEKLINAAAGGQGGTEASVEVFFEPSHLGETKGILILSSLAGGEYIIPLFGMALPPKPQGPFPIRAGYSIIIPFKNVFYHLVTFSIIVDNPAFTVRAVESVRPKKINNITVSFEGNPSGSKIPITTKLIVSCPPGEGSETGIKWVYYLKGITL</sequence>
<reference evidence="1" key="1">
    <citation type="journal article" date="2011" name="Nat. Biotechnol.">
        <title>Genome sequencing and comparison of two nonhuman primate animal models, the cynomolgus and Chinese rhesus macaques.</title>
        <authorList>
            <person name="Yan G."/>
            <person name="Zhang G."/>
            <person name="Fang X."/>
            <person name="Zhang Y."/>
            <person name="Li C."/>
            <person name="Ling F."/>
            <person name="Cooper D.N."/>
            <person name="Li Q."/>
            <person name="Li Y."/>
            <person name="van Gool A.J."/>
            <person name="Du H."/>
            <person name="Chen J."/>
            <person name="Chen R."/>
            <person name="Zhang P."/>
            <person name="Huang Z."/>
            <person name="Thompson J.R."/>
            <person name="Meng Y."/>
            <person name="Bai Y."/>
            <person name="Wang J."/>
            <person name="Zhuo M."/>
            <person name="Wang T."/>
            <person name="Huang Y."/>
            <person name="Wei L."/>
            <person name="Li J."/>
            <person name="Wang Z."/>
            <person name="Hu H."/>
            <person name="Yang P."/>
            <person name="Le L."/>
            <person name="Stenson P.D."/>
            <person name="Li B."/>
            <person name="Liu X."/>
            <person name="Ball E.V."/>
            <person name="An N."/>
            <person name="Huang Q."/>
            <person name="Zhang Y."/>
            <person name="Fan W."/>
            <person name="Zhang X."/>
            <person name="Li Y."/>
            <person name="Wang W."/>
            <person name="Katze M.G."/>
            <person name="Su B."/>
            <person name="Nielsen R."/>
            <person name="Yang H."/>
            <person name="Wang J."/>
            <person name="Wang X."/>
            <person name="Wang J."/>
        </authorList>
    </citation>
    <scope>NUCLEOTIDE SEQUENCE [LARGE SCALE GENOMIC DNA]</scope>
    <source>
        <strain evidence="1">CR-5</strain>
    </source>
</reference>
<name>F6U0F6_MACMU</name>
<proteinExistence type="predicted"/>